<keyword evidence="1" id="KW-1133">Transmembrane helix</keyword>
<evidence type="ECO:0000256" key="1">
    <source>
        <dbReference type="SAM" id="Phobius"/>
    </source>
</evidence>
<keyword evidence="1" id="KW-0472">Membrane</keyword>
<sequence length="271" mass="32133">MGDFVNTWQSLIGAALGPFLAVILSALGFWLKSIFETKKERKEFLRRIEIGITRSFDDTFKTRMKLQYFASRLRQLIADIQKITDEKHFSLETINYPTIKDIYRDIEAPNFKVRSYYLHNKLLWADSGIKETNETVISFKHDFSELQRKNEMLVILMMQNQSPNPTQQRGVYIENLSSFANAIDEFIKKFMGQGIEIMTQIKIYNEYLRKKHGYWFLWKHEGTRFKYFQNKIDQKKFSRNLDSLEKIDKAIQKEVDNAIRNADVRASKLQL</sequence>
<dbReference type="EMBL" id="PFBY01000010">
    <property type="protein sequence ID" value="PIR76699.1"/>
    <property type="molecule type" value="Genomic_DNA"/>
</dbReference>
<gene>
    <name evidence="2" type="ORF">COU32_00665</name>
</gene>
<dbReference type="AlphaFoldDB" id="A0A2H0TX09"/>
<evidence type="ECO:0000313" key="3">
    <source>
        <dbReference type="Proteomes" id="UP000231530"/>
    </source>
</evidence>
<organism evidence="2 3">
    <name type="scientific">Candidatus Magasanikbacteria bacterium CG10_big_fil_rev_8_21_14_0_10_42_10</name>
    <dbReference type="NCBI Taxonomy" id="1974649"/>
    <lineage>
        <taxon>Bacteria</taxon>
        <taxon>Candidatus Magasanikiibacteriota</taxon>
    </lineage>
</organism>
<keyword evidence="1" id="KW-0812">Transmembrane</keyword>
<reference evidence="3" key="1">
    <citation type="submission" date="2017-09" db="EMBL/GenBank/DDBJ databases">
        <title>Depth-based differentiation of microbial function through sediment-hosted aquifers and enrichment of novel symbionts in the deep terrestrial subsurface.</title>
        <authorList>
            <person name="Probst A.J."/>
            <person name="Ladd B."/>
            <person name="Jarett J.K."/>
            <person name="Geller-Mcgrath D.E."/>
            <person name="Sieber C.M.K."/>
            <person name="Emerson J.B."/>
            <person name="Anantharaman K."/>
            <person name="Thomas B.C."/>
            <person name="Malmstrom R."/>
            <person name="Stieglmeier M."/>
            <person name="Klingl A."/>
            <person name="Woyke T."/>
            <person name="Ryan C.M."/>
            <person name="Banfield J.F."/>
        </authorList>
    </citation>
    <scope>NUCLEOTIDE SEQUENCE [LARGE SCALE GENOMIC DNA]</scope>
</reference>
<evidence type="ECO:0000313" key="2">
    <source>
        <dbReference type="EMBL" id="PIR76699.1"/>
    </source>
</evidence>
<feature type="transmembrane region" description="Helical" evidence="1">
    <location>
        <begin position="12"/>
        <end position="31"/>
    </location>
</feature>
<dbReference type="Proteomes" id="UP000231530">
    <property type="component" value="Unassembled WGS sequence"/>
</dbReference>
<proteinExistence type="predicted"/>
<accession>A0A2H0TX09</accession>
<comment type="caution">
    <text evidence="2">The sequence shown here is derived from an EMBL/GenBank/DDBJ whole genome shotgun (WGS) entry which is preliminary data.</text>
</comment>
<name>A0A2H0TX09_9BACT</name>
<protein>
    <submittedName>
        <fullName evidence="2">Uncharacterized protein</fullName>
    </submittedName>
</protein>